<feature type="transmembrane region" description="Helical" evidence="1">
    <location>
        <begin position="32"/>
        <end position="49"/>
    </location>
</feature>
<name>A0A8K0JKY8_9TREE</name>
<dbReference type="AlphaFoldDB" id="A0A8K0JKY8"/>
<gene>
    <name evidence="2" type="ORF">FFLO_03324</name>
</gene>
<evidence type="ECO:0000313" key="3">
    <source>
        <dbReference type="Proteomes" id="UP000812966"/>
    </source>
</evidence>
<sequence>MGVSEGLLLVALIYGAAAYLLGIPLPPHPYPTLAWLLIIQAILSIYNEAPVRLITKLSGSTSQPSSQGSSLAHLTDLEKTRWAFLSAMAVGTTLLAQAVIFSEDGQWRVPATEAALGFATAIAVSEFGLLFVLLLGKP</sequence>
<feature type="transmembrane region" description="Helical" evidence="1">
    <location>
        <begin position="82"/>
        <end position="102"/>
    </location>
</feature>
<reference evidence="2" key="1">
    <citation type="submission" date="2020-04" db="EMBL/GenBank/DDBJ databases">
        <title>Analysis of mating type loci in Filobasidium floriforme.</title>
        <authorList>
            <person name="Nowrousian M."/>
        </authorList>
    </citation>
    <scope>NUCLEOTIDE SEQUENCE</scope>
    <source>
        <strain evidence="2">CBS 6242</strain>
    </source>
</reference>
<accession>A0A8K0JKY8</accession>
<evidence type="ECO:0000313" key="2">
    <source>
        <dbReference type="EMBL" id="KAG7544285.1"/>
    </source>
</evidence>
<keyword evidence="1" id="KW-1133">Transmembrane helix</keyword>
<keyword evidence="1" id="KW-0472">Membrane</keyword>
<evidence type="ECO:0000256" key="1">
    <source>
        <dbReference type="SAM" id="Phobius"/>
    </source>
</evidence>
<dbReference type="Proteomes" id="UP000812966">
    <property type="component" value="Unassembled WGS sequence"/>
</dbReference>
<proteinExistence type="predicted"/>
<dbReference type="EMBL" id="JABELV010000060">
    <property type="protein sequence ID" value="KAG7544285.1"/>
    <property type="molecule type" value="Genomic_DNA"/>
</dbReference>
<keyword evidence="1" id="KW-0812">Transmembrane</keyword>
<comment type="caution">
    <text evidence="2">The sequence shown here is derived from an EMBL/GenBank/DDBJ whole genome shotgun (WGS) entry which is preliminary data.</text>
</comment>
<protein>
    <submittedName>
        <fullName evidence="2">Uncharacterized protein</fullName>
    </submittedName>
</protein>
<organism evidence="2 3">
    <name type="scientific">Filobasidium floriforme</name>
    <dbReference type="NCBI Taxonomy" id="5210"/>
    <lineage>
        <taxon>Eukaryota</taxon>
        <taxon>Fungi</taxon>
        <taxon>Dikarya</taxon>
        <taxon>Basidiomycota</taxon>
        <taxon>Agaricomycotina</taxon>
        <taxon>Tremellomycetes</taxon>
        <taxon>Filobasidiales</taxon>
        <taxon>Filobasidiaceae</taxon>
        <taxon>Filobasidium</taxon>
    </lineage>
</organism>
<feature type="transmembrane region" description="Helical" evidence="1">
    <location>
        <begin position="114"/>
        <end position="135"/>
    </location>
</feature>
<keyword evidence="3" id="KW-1185">Reference proteome</keyword>